<dbReference type="InterPro" id="IPR052523">
    <property type="entry name" value="Trichothecene_AcTrans"/>
</dbReference>
<keyword evidence="3" id="KW-0808">Transferase</keyword>
<dbReference type="AlphaFoldDB" id="A0A150H5W3"/>
<name>A0A150H5W3_9MICO</name>
<evidence type="ECO:0000313" key="4">
    <source>
        <dbReference type="Proteomes" id="UP000075357"/>
    </source>
</evidence>
<sequence length="227" mass="24504">MPEITITPARRGDLLAAADVLAEAFEADPVLAAIAPTPGRRRTRLAHLFHGMLAAGAFTTGTVDLARDGDGSILGVAVWEGPDARHGALGRLVGQAPHFVRALGWRGIPRALSLFSHLERQRPDSPHWYRAEVGVTARARGRGVGGRLLSTHLDALDAMRQSAYLESSTPVNRRLYRRLGFEEVRPITGGRAPARGDAAASRHASRVARLPPRAQPVNPLPSRRRPS</sequence>
<feature type="domain" description="N-acetyltransferase" evidence="2">
    <location>
        <begin position="127"/>
        <end position="183"/>
    </location>
</feature>
<dbReference type="Pfam" id="PF13508">
    <property type="entry name" value="Acetyltransf_7"/>
    <property type="match status" value="1"/>
</dbReference>
<proteinExistence type="predicted"/>
<accession>A0A150H5W3</accession>
<organism evidence="3 4">
    <name type="scientific">Microbacterium laevaniformans</name>
    <dbReference type="NCBI Taxonomy" id="36807"/>
    <lineage>
        <taxon>Bacteria</taxon>
        <taxon>Bacillati</taxon>
        <taxon>Actinomycetota</taxon>
        <taxon>Actinomycetes</taxon>
        <taxon>Micrococcales</taxon>
        <taxon>Microbacteriaceae</taxon>
        <taxon>Microbacterium</taxon>
    </lineage>
</organism>
<evidence type="ECO:0000256" key="1">
    <source>
        <dbReference type="SAM" id="MobiDB-lite"/>
    </source>
</evidence>
<dbReference type="RefSeq" id="WP_231860949.1">
    <property type="nucleotide sequence ID" value="NZ_BAABEE010000001.1"/>
</dbReference>
<feature type="compositionally biased region" description="Low complexity" evidence="1">
    <location>
        <begin position="189"/>
        <end position="202"/>
    </location>
</feature>
<dbReference type="EMBL" id="LRAD01000057">
    <property type="protein sequence ID" value="KXZ57486.1"/>
    <property type="molecule type" value="Genomic_DNA"/>
</dbReference>
<dbReference type="PATRIC" id="fig|36807.3.peg.2721"/>
<reference evidence="3 4" key="1">
    <citation type="submission" date="2016-01" db="EMBL/GenBank/DDBJ databases">
        <title>Draft genome sequences of Microbacterium laevaniformans LCDC 91-0039 and the type strain of Microbacterium hominis LCDC 84-209.</title>
        <authorList>
            <person name="Bernier A.-M."/>
            <person name="Bernard K."/>
        </authorList>
    </citation>
    <scope>NUCLEOTIDE SEQUENCE [LARGE SCALE GENOMIC DNA]</scope>
    <source>
        <strain evidence="3 4">LCDC 91-0039</strain>
    </source>
</reference>
<keyword evidence="4" id="KW-1185">Reference proteome</keyword>
<dbReference type="Gene3D" id="3.40.630.30">
    <property type="match status" value="1"/>
</dbReference>
<dbReference type="InterPro" id="IPR000182">
    <property type="entry name" value="GNAT_dom"/>
</dbReference>
<evidence type="ECO:0000259" key="2">
    <source>
        <dbReference type="Pfam" id="PF13508"/>
    </source>
</evidence>
<dbReference type="GO" id="GO:0016747">
    <property type="term" value="F:acyltransferase activity, transferring groups other than amino-acyl groups"/>
    <property type="evidence" value="ECO:0007669"/>
    <property type="project" value="InterPro"/>
</dbReference>
<dbReference type="InterPro" id="IPR016181">
    <property type="entry name" value="Acyl_CoA_acyltransferase"/>
</dbReference>
<evidence type="ECO:0000313" key="3">
    <source>
        <dbReference type="EMBL" id="KXZ57486.1"/>
    </source>
</evidence>
<gene>
    <name evidence="3" type="ORF">Mlaev_02672</name>
</gene>
<dbReference type="Proteomes" id="UP000075357">
    <property type="component" value="Unassembled WGS sequence"/>
</dbReference>
<dbReference type="PANTHER" id="PTHR42791">
    <property type="entry name" value="GNAT FAMILY ACETYLTRANSFERASE"/>
    <property type="match status" value="1"/>
</dbReference>
<dbReference type="STRING" id="36807.Mlaev_02672"/>
<protein>
    <submittedName>
        <fullName evidence="3">Acetyltransferase (GNAT) family protein</fullName>
    </submittedName>
</protein>
<feature type="region of interest" description="Disordered" evidence="1">
    <location>
        <begin position="187"/>
        <end position="227"/>
    </location>
</feature>
<dbReference type="SUPFAM" id="SSF55729">
    <property type="entry name" value="Acyl-CoA N-acyltransferases (Nat)"/>
    <property type="match status" value="1"/>
</dbReference>
<comment type="caution">
    <text evidence="3">The sequence shown here is derived from an EMBL/GenBank/DDBJ whole genome shotgun (WGS) entry which is preliminary data.</text>
</comment>
<dbReference type="PANTHER" id="PTHR42791:SF1">
    <property type="entry name" value="N-ACETYLTRANSFERASE DOMAIN-CONTAINING PROTEIN"/>
    <property type="match status" value="1"/>
</dbReference>